<feature type="region of interest" description="Disordered" evidence="1">
    <location>
        <begin position="278"/>
        <end position="302"/>
    </location>
</feature>
<dbReference type="AlphaFoldDB" id="A0A8J3GUZ7"/>
<dbReference type="Pfam" id="PF02120">
    <property type="entry name" value="Flg_hook"/>
    <property type="match status" value="1"/>
</dbReference>
<feature type="region of interest" description="Disordered" evidence="1">
    <location>
        <begin position="109"/>
        <end position="132"/>
    </location>
</feature>
<reference evidence="3" key="2">
    <citation type="submission" date="2020-09" db="EMBL/GenBank/DDBJ databases">
        <authorList>
            <person name="Sun Q."/>
            <person name="Kim S."/>
        </authorList>
    </citation>
    <scope>NUCLEOTIDE SEQUENCE</scope>
    <source>
        <strain evidence="3">KCTC 42650</strain>
    </source>
</reference>
<feature type="compositionally biased region" description="Basic and acidic residues" evidence="1">
    <location>
        <begin position="158"/>
        <end position="169"/>
    </location>
</feature>
<dbReference type="InterPro" id="IPR038610">
    <property type="entry name" value="FliK-like_C_sf"/>
</dbReference>
<keyword evidence="4" id="KW-1185">Reference proteome</keyword>
<dbReference type="Proteomes" id="UP000626220">
    <property type="component" value="Unassembled WGS sequence"/>
</dbReference>
<reference evidence="3" key="1">
    <citation type="journal article" date="2014" name="Int. J. Syst. Evol. Microbiol.">
        <title>Complete genome sequence of Corynebacterium casei LMG S-19264T (=DSM 44701T), isolated from a smear-ripened cheese.</title>
        <authorList>
            <consortium name="US DOE Joint Genome Institute (JGI-PGF)"/>
            <person name="Walter F."/>
            <person name="Albersmeier A."/>
            <person name="Kalinowski J."/>
            <person name="Ruckert C."/>
        </authorList>
    </citation>
    <scope>NUCLEOTIDE SEQUENCE</scope>
    <source>
        <strain evidence="3">KCTC 42650</strain>
    </source>
</reference>
<accession>A0A8J3GUZ7</accession>
<feature type="domain" description="Flagellar hook-length control protein-like C-terminal" evidence="2">
    <location>
        <begin position="430"/>
        <end position="509"/>
    </location>
</feature>
<evidence type="ECO:0000259" key="2">
    <source>
        <dbReference type="Pfam" id="PF02120"/>
    </source>
</evidence>
<name>A0A8J3GUZ7_9RHOB</name>
<feature type="region of interest" description="Disordered" evidence="1">
    <location>
        <begin position="50"/>
        <end position="85"/>
    </location>
</feature>
<feature type="compositionally biased region" description="Polar residues" evidence="1">
    <location>
        <begin position="282"/>
        <end position="292"/>
    </location>
</feature>
<dbReference type="InterPro" id="IPR021136">
    <property type="entry name" value="Flagellar_hook_control-like_C"/>
</dbReference>
<dbReference type="EMBL" id="BNCJ01000001">
    <property type="protein sequence ID" value="GHF36943.1"/>
    <property type="molecule type" value="Genomic_DNA"/>
</dbReference>
<evidence type="ECO:0000313" key="3">
    <source>
        <dbReference type="EMBL" id="GHF36943.1"/>
    </source>
</evidence>
<organism evidence="3 4">
    <name type="scientific">Seohaeicola zhoushanensis</name>
    <dbReference type="NCBI Taxonomy" id="1569283"/>
    <lineage>
        <taxon>Bacteria</taxon>
        <taxon>Pseudomonadati</taxon>
        <taxon>Pseudomonadota</taxon>
        <taxon>Alphaproteobacteria</taxon>
        <taxon>Rhodobacterales</taxon>
        <taxon>Roseobacteraceae</taxon>
        <taxon>Seohaeicola</taxon>
    </lineage>
</organism>
<feature type="compositionally biased region" description="Gly residues" evidence="1">
    <location>
        <begin position="356"/>
        <end position="366"/>
    </location>
</feature>
<evidence type="ECO:0000256" key="1">
    <source>
        <dbReference type="SAM" id="MobiDB-lite"/>
    </source>
</evidence>
<gene>
    <name evidence="3" type="ORF">GCM10017056_06040</name>
</gene>
<sequence length="546" mass="56618">MQILPLQAPLAVSPRTGEIPEDCGATTEREAGSFDGCYRLLADNGASLSLEEAGNSDSDEPETSVSEWQEPAACDAGESGAMPGAAVPSEIRLGAVRQVGAALEVDSEMTLPGPTLPARPHAESDESGVNAGAGRAALQSEIVAVLPGQTGTEQMAELNDRQRDRADRMPDLVGSVDGQAERFGREGPAPPRLFSGVPDLAAAGVPETLARPGLGAMHRGARISAGHLSNHSSAEPIDLPQAARRDVREEPGGALSRLTYWAGVGTGGDAQAVAGAAEEYINPTTRTHGRSGSRNDGRDMGPEVGKIRFTAWQVEEAGRGFLSRSNHAALAPPRDIGPDSGSAATPAGQVGAAQGLSGGFRLGGGSVPPPEIAPAGRQETAVTRGGGDVSMPFTGGLTLALPSESAPVATHSAAQPAHSSAPSGFPAAQTVAALLRQPDGQIELAVDPEELGPVRMTLRATEGAISVVISGDRAETLDLMRRHIDGLAQEFRRQGFDSIGFEFRQSGSGDRGATPRQRMMPHEIAEMEEPARPTTRFVRASLDIRI</sequence>
<dbReference type="CDD" id="cd17470">
    <property type="entry name" value="T3SS_Flik_C"/>
    <property type="match status" value="1"/>
</dbReference>
<feature type="region of interest" description="Disordered" evidence="1">
    <location>
        <begin position="329"/>
        <end position="396"/>
    </location>
</feature>
<feature type="region of interest" description="Disordered" evidence="1">
    <location>
        <begin position="148"/>
        <end position="169"/>
    </location>
</feature>
<evidence type="ECO:0000313" key="4">
    <source>
        <dbReference type="Proteomes" id="UP000626220"/>
    </source>
</evidence>
<comment type="caution">
    <text evidence="3">The sequence shown here is derived from an EMBL/GenBank/DDBJ whole genome shotgun (WGS) entry which is preliminary data.</text>
</comment>
<protein>
    <recommendedName>
        <fullName evidence="2">Flagellar hook-length control protein-like C-terminal domain-containing protein</fullName>
    </recommendedName>
</protein>
<dbReference type="Gene3D" id="3.30.750.140">
    <property type="match status" value="1"/>
</dbReference>
<proteinExistence type="predicted"/>